<evidence type="ECO:0000313" key="9">
    <source>
        <dbReference type="Proteomes" id="UP000178985"/>
    </source>
</evidence>
<name>A0A1F6V327_9BACT</name>
<comment type="catalytic activity">
    <reaction evidence="1 7">
        <text>a myo-inositol phosphate + H2O = myo-inositol + phosphate</text>
        <dbReference type="Rhea" id="RHEA:24056"/>
        <dbReference type="ChEBI" id="CHEBI:15377"/>
        <dbReference type="ChEBI" id="CHEBI:17268"/>
        <dbReference type="ChEBI" id="CHEBI:43474"/>
        <dbReference type="ChEBI" id="CHEBI:84139"/>
        <dbReference type="EC" id="3.1.3.25"/>
    </reaction>
</comment>
<feature type="binding site" evidence="6">
    <location>
        <position position="86"/>
    </location>
    <ligand>
        <name>Mg(2+)</name>
        <dbReference type="ChEBI" id="CHEBI:18420"/>
        <label>1</label>
        <note>catalytic</note>
    </ligand>
</feature>
<evidence type="ECO:0000256" key="6">
    <source>
        <dbReference type="PIRSR" id="PIRSR600760-2"/>
    </source>
</evidence>
<dbReference type="PRINTS" id="PR00377">
    <property type="entry name" value="IMPHPHTASES"/>
</dbReference>
<gene>
    <name evidence="8" type="ORF">A2733_02405</name>
</gene>
<dbReference type="EC" id="3.1.3.25" evidence="7"/>
<dbReference type="PANTHER" id="PTHR20854:SF4">
    <property type="entry name" value="INOSITOL-1-MONOPHOSPHATASE-RELATED"/>
    <property type="match status" value="1"/>
</dbReference>
<protein>
    <recommendedName>
        <fullName evidence="7">Inositol-1-monophosphatase</fullName>
        <ecNumber evidence="7">3.1.3.25</ecNumber>
    </recommendedName>
</protein>
<evidence type="ECO:0000256" key="7">
    <source>
        <dbReference type="RuleBase" id="RU364068"/>
    </source>
</evidence>
<dbReference type="Pfam" id="PF00459">
    <property type="entry name" value="Inositol_P"/>
    <property type="match status" value="1"/>
</dbReference>
<keyword evidence="3 6" id="KW-0479">Metal-binding</keyword>
<dbReference type="FunFam" id="3.30.540.10:FF:000003">
    <property type="entry name" value="Inositol-1-monophosphatase"/>
    <property type="match status" value="1"/>
</dbReference>
<keyword evidence="5 6" id="KW-0460">Magnesium</keyword>
<accession>A0A1F6V327</accession>
<evidence type="ECO:0000256" key="2">
    <source>
        <dbReference type="ARBA" id="ARBA00001946"/>
    </source>
</evidence>
<dbReference type="PROSITE" id="PS00629">
    <property type="entry name" value="IMP_1"/>
    <property type="match status" value="1"/>
</dbReference>
<dbReference type="SUPFAM" id="SSF56655">
    <property type="entry name" value="Carbohydrate phosphatase"/>
    <property type="match status" value="1"/>
</dbReference>
<evidence type="ECO:0000256" key="5">
    <source>
        <dbReference type="ARBA" id="ARBA00022842"/>
    </source>
</evidence>
<dbReference type="InterPro" id="IPR033942">
    <property type="entry name" value="IMPase"/>
</dbReference>
<feature type="binding site" evidence="6">
    <location>
        <position position="87"/>
    </location>
    <ligand>
        <name>Mg(2+)</name>
        <dbReference type="ChEBI" id="CHEBI:18420"/>
        <label>1</label>
        <note>catalytic</note>
    </ligand>
</feature>
<feature type="binding site" evidence="6">
    <location>
        <position position="211"/>
    </location>
    <ligand>
        <name>Mg(2+)</name>
        <dbReference type="ChEBI" id="CHEBI:18420"/>
        <label>1</label>
        <note>catalytic</note>
    </ligand>
</feature>
<dbReference type="CDD" id="cd01639">
    <property type="entry name" value="IMPase"/>
    <property type="match status" value="1"/>
</dbReference>
<dbReference type="Gene3D" id="3.40.190.80">
    <property type="match status" value="1"/>
</dbReference>
<comment type="cofactor">
    <cofactor evidence="2 6 7">
        <name>Mg(2+)</name>
        <dbReference type="ChEBI" id="CHEBI:18420"/>
    </cofactor>
</comment>
<feature type="binding site" evidence="6">
    <location>
        <position position="68"/>
    </location>
    <ligand>
        <name>Mg(2+)</name>
        <dbReference type="ChEBI" id="CHEBI:18420"/>
        <label>1</label>
        <note>catalytic</note>
    </ligand>
</feature>
<dbReference type="Proteomes" id="UP000178985">
    <property type="component" value="Unassembled WGS sequence"/>
</dbReference>
<evidence type="ECO:0000256" key="3">
    <source>
        <dbReference type="ARBA" id="ARBA00022723"/>
    </source>
</evidence>
<dbReference type="EMBL" id="MFTO01000008">
    <property type="protein sequence ID" value="OGI64028.1"/>
    <property type="molecule type" value="Genomic_DNA"/>
</dbReference>
<dbReference type="InterPro" id="IPR000760">
    <property type="entry name" value="Inositol_monophosphatase-like"/>
</dbReference>
<dbReference type="GO" id="GO:0008934">
    <property type="term" value="F:inositol monophosphate 1-phosphatase activity"/>
    <property type="evidence" value="ECO:0007669"/>
    <property type="project" value="InterPro"/>
</dbReference>
<keyword evidence="4 7" id="KW-0378">Hydrolase</keyword>
<evidence type="ECO:0000256" key="1">
    <source>
        <dbReference type="ARBA" id="ARBA00001033"/>
    </source>
</evidence>
<reference evidence="8 9" key="1">
    <citation type="journal article" date="2016" name="Nat. Commun.">
        <title>Thousands of microbial genomes shed light on interconnected biogeochemical processes in an aquifer system.</title>
        <authorList>
            <person name="Anantharaman K."/>
            <person name="Brown C.T."/>
            <person name="Hug L.A."/>
            <person name="Sharon I."/>
            <person name="Castelle C.J."/>
            <person name="Probst A.J."/>
            <person name="Thomas B.C."/>
            <person name="Singh A."/>
            <person name="Wilkins M.J."/>
            <person name="Karaoz U."/>
            <person name="Brodie E.L."/>
            <person name="Williams K.H."/>
            <person name="Hubbard S.S."/>
            <person name="Banfield J.F."/>
        </authorList>
    </citation>
    <scope>NUCLEOTIDE SEQUENCE [LARGE SCALE GENOMIC DNA]</scope>
</reference>
<feature type="non-terminal residue" evidence="8">
    <location>
        <position position="218"/>
    </location>
</feature>
<dbReference type="AlphaFoldDB" id="A0A1F6V327"/>
<dbReference type="Gene3D" id="3.30.540.10">
    <property type="entry name" value="Fructose-1,6-Bisphosphatase, subunit A, domain 1"/>
    <property type="match status" value="1"/>
</dbReference>
<comment type="similarity">
    <text evidence="7">Belongs to the inositol monophosphatase superfamily.</text>
</comment>
<dbReference type="PANTHER" id="PTHR20854">
    <property type="entry name" value="INOSITOL MONOPHOSPHATASE"/>
    <property type="match status" value="1"/>
</dbReference>
<organism evidence="8 9">
    <name type="scientific">Candidatus Nomurabacteria bacterium RIFCSPHIGHO2_01_FULL_40_20</name>
    <dbReference type="NCBI Taxonomy" id="1801738"/>
    <lineage>
        <taxon>Bacteria</taxon>
        <taxon>Candidatus Nomuraibacteriota</taxon>
    </lineage>
</organism>
<proteinExistence type="inferred from homology"/>
<evidence type="ECO:0000313" key="8">
    <source>
        <dbReference type="EMBL" id="OGI64028.1"/>
    </source>
</evidence>
<feature type="binding site" evidence="6">
    <location>
        <position position="84"/>
    </location>
    <ligand>
        <name>Mg(2+)</name>
        <dbReference type="ChEBI" id="CHEBI:18420"/>
        <label>1</label>
        <note>catalytic</note>
    </ligand>
</feature>
<dbReference type="GO" id="GO:0046872">
    <property type="term" value="F:metal ion binding"/>
    <property type="evidence" value="ECO:0007669"/>
    <property type="project" value="UniProtKB-KW"/>
</dbReference>
<dbReference type="InterPro" id="IPR020583">
    <property type="entry name" value="Inositol_monoP_metal-BS"/>
</dbReference>
<evidence type="ECO:0000256" key="4">
    <source>
        <dbReference type="ARBA" id="ARBA00022801"/>
    </source>
</evidence>
<comment type="caution">
    <text evidence="8">The sequence shown here is derived from an EMBL/GenBank/DDBJ whole genome shotgun (WGS) entry which is preliminary data.</text>
</comment>
<sequence>MQDKSKSLEVAIKAAQEAGKILEKYFETEILKEFKEDASITTIADKESEELIKKIILENFPEHSILGEETGMTGEQSDYVWHVDPLDGTRNYSNGIPLFAVSIALAYKRELIVGVIHNPNLNTLFYAEKGKGAYWNDKKIHVSKDEAKKGIVTVASGKMPAHKELRRNLMHYLPDNVVSAVRDFGCTAFDLAYVARGSTEADIKFGLSSYDFAAGLLL</sequence>
<dbReference type="GO" id="GO:0006020">
    <property type="term" value="P:inositol metabolic process"/>
    <property type="evidence" value="ECO:0007669"/>
    <property type="project" value="TreeGrafter"/>
</dbReference>
<dbReference type="GO" id="GO:0007165">
    <property type="term" value="P:signal transduction"/>
    <property type="evidence" value="ECO:0007669"/>
    <property type="project" value="TreeGrafter"/>
</dbReference>